<comment type="caution">
    <text evidence="8">The sequence shown here is derived from an EMBL/GenBank/DDBJ whole genome shotgun (WGS) entry which is preliminary data.</text>
</comment>
<evidence type="ECO:0000256" key="4">
    <source>
        <dbReference type="ARBA" id="ARBA00023136"/>
    </source>
</evidence>
<keyword evidence="3 6" id="KW-1133">Transmembrane helix</keyword>
<feature type="transmembrane region" description="Helical" evidence="6">
    <location>
        <begin position="310"/>
        <end position="332"/>
    </location>
</feature>
<dbReference type="EMBL" id="JAWDGP010001156">
    <property type="protein sequence ID" value="KAK3794042.1"/>
    <property type="molecule type" value="Genomic_DNA"/>
</dbReference>
<organism evidence="8 9">
    <name type="scientific">Elysia crispata</name>
    <name type="common">lettuce slug</name>
    <dbReference type="NCBI Taxonomy" id="231223"/>
    <lineage>
        <taxon>Eukaryota</taxon>
        <taxon>Metazoa</taxon>
        <taxon>Spiralia</taxon>
        <taxon>Lophotrochozoa</taxon>
        <taxon>Mollusca</taxon>
        <taxon>Gastropoda</taxon>
        <taxon>Heterobranchia</taxon>
        <taxon>Euthyneura</taxon>
        <taxon>Panpulmonata</taxon>
        <taxon>Sacoglossa</taxon>
        <taxon>Placobranchoidea</taxon>
        <taxon>Plakobranchidae</taxon>
        <taxon>Elysia</taxon>
    </lineage>
</organism>
<feature type="transmembrane region" description="Helical" evidence="6">
    <location>
        <begin position="20"/>
        <end position="38"/>
    </location>
</feature>
<protein>
    <recommendedName>
        <fullName evidence="7">Major facilitator superfamily (MFS) profile domain-containing protein</fullName>
    </recommendedName>
</protein>
<dbReference type="Proteomes" id="UP001283361">
    <property type="component" value="Unassembled WGS sequence"/>
</dbReference>
<feature type="compositionally biased region" description="Basic and acidic residues" evidence="5">
    <location>
        <begin position="528"/>
        <end position="540"/>
    </location>
</feature>
<feature type="transmembrane region" description="Helical" evidence="6">
    <location>
        <begin position="403"/>
        <end position="424"/>
    </location>
</feature>
<evidence type="ECO:0000313" key="9">
    <source>
        <dbReference type="Proteomes" id="UP001283361"/>
    </source>
</evidence>
<evidence type="ECO:0000256" key="2">
    <source>
        <dbReference type="ARBA" id="ARBA00022692"/>
    </source>
</evidence>
<dbReference type="InterPro" id="IPR020846">
    <property type="entry name" value="MFS_dom"/>
</dbReference>
<dbReference type="PANTHER" id="PTHR24064">
    <property type="entry name" value="SOLUTE CARRIER FAMILY 22 MEMBER"/>
    <property type="match status" value="1"/>
</dbReference>
<feature type="transmembrane region" description="Helical" evidence="6">
    <location>
        <begin position="200"/>
        <end position="219"/>
    </location>
</feature>
<feature type="transmembrane region" description="Helical" evidence="6">
    <location>
        <begin position="372"/>
        <end position="391"/>
    </location>
</feature>
<dbReference type="SUPFAM" id="SSF103473">
    <property type="entry name" value="MFS general substrate transporter"/>
    <property type="match status" value="1"/>
</dbReference>
<feature type="transmembrane region" description="Helical" evidence="6">
    <location>
        <begin position="225"/>
        <end position="244"/>
    </location>
</feature>
<dbReference type="PROSITE" id="PS00217">
    <property type="entry name" value="SUGAR_TRANSPORT_2"/>
    <property type="match status" value="1"/>
</dbReference>
<dbReference type="InterPro" id="IPR036259">
    <property type="entry name" value="MFS_trans_sf"/>
</dbReference>
<dbReference type="GO" id="GO:0022857">
    <property type="term" value="F:transmembrane transporter activity"/>
    <property type="evidence" value="ECO:0007669"/>
    <property type="project" value="InterPro"/>
</dbReference>
<feature type="region of interest" description="Disordered" evidence="5">
    <location>
        <begin position="499"/>
        <end position="549"/>
    </location>
</feature>
<evidence type="ECO:0000256" key="3">
    <source>
        <dbReference type="ARBA" id="ARBA00022989"/>
    </source>
</evidence>
<dbReference type="Pfam" id="PF00083">
    <property type="entry name" value="Sugar_tr"/>
    <property type="match status" value="1"/>
</dbReference>
<feature type="transmembrane region" description="Helical" evidence="6">
    <location>
        <begin position="462"/>
        <end position="483"/>
    </location>
</feature>
<dbReference type="InterPro" id="IPR005829">
    <property type="entry name" value="Sugar_transporter_CS"/>
</dbReference>
<feature type="domain" description="Major facilitator superfamily (MFS) profile" evidence="7">
    <location>
        <begin position="29"/>
        <end position="488"/>
    </location>
</feature>
<keyword evidence="2 6" id="KW-0812">Transmembrane</keyword>
<keyword evidence="4 6" id="KW-0472">Membrane</keyword>
<sequence length="566" mass="62627">MGETIEEIFDDIGGFGKAQWICTILISYMFLVAAWSMMQMAFAVMVPDWYCVEDSVPEDTHQGLLQQFYTNRSELFEKCSLNDSSCSSFDFVTSKRTVVNEWSLVCDYKWIPSAMISIQMAGVLVGAVVAGQLSERWGRRKCITVASLWHVCANVVAAFSTSWEMFAACRFFIGVGIGGIYTNTFPYSMEFLPLKHRGSVALFPFWTFGVAIFVGFAYFLPNWRYLHLGCAAFCLPGFVLWFVVPESIRWLTVEGRLDEAMEAIGKMARWNGRPVPSDARTTLEMIYFKRKQERKTAGSYSYLDLFKDAYLLKCSVVIAFMWCAMSLISYGISFGAAGLAGNLYLNILLTNCVEIPGLLPVLWMMNRIGRRLTTVIMFIIITITTISSLVVNLKGSSSNERVVFWFALVTKLCVDTGWNVIQAWGTELYPTVTRALGYGVATTSARIGGMLAPFLINLKTRLVLTYVTISCLSFLGIFLSFLLPETRLSALKDNLSSTASSSLSGQGAETELGTPLANQDAGNIDQPKLGHEVCDSDGGKETSNGDPSLAVLMNGDVVEKADDCLA</sequence>
<evidence type="ECO:0000256" key="6">
    <source>
        <dbReference type="SAM" id="Phobius"/>
    </source>
</evidence>
<dbReference type="PROSITE" id="PS00216">
    <property type="entry name" value="SUGAR_TRANSPORT_1"/>
    <property type="match status" value="1"/>
</dbReference>
<proteinExistence type="predicted"/>
<evidence type="ECO:0000256" key="5">
    <source>
        <dbReference type="SAM" id="MobiDB-lite"/>
    </source>
</evidence>
<name>A0AAE1E4T5_9GAST</name>
<dbReference type="Gene3D" id="1.20.1250.20">
    <property type="entry name" value="MFS general substrate transporter like domains"/>
    <property type="match status" value="1"/>
</dbReference>
<feature type="transmembrane region" description="Helical" evidence="6">
    <location>
        <begin position="344"/>
        <end position="365"/>
    </location>
</feature>
<gene>
    <name evidence="8" type="ORF">RRG08_028474</name>
</gene>
<comment type="subcellular location">
    <subcellularLocation>
        <location evidence="1">Membrane</location>
        <topology evidence="1">Multi-pass membrane protein</topology>
    </subcellularLocation>
</comment>
<accession>A0AAE1E4T5</accession>
<reference evidence="8" key="1">
    <citation type="journal article" date="2023" name="G3 (Bethesda)">
        <title>A reference genome for the long-term kleptoplast-retaining sea slug Elysia crispata morphotype clarki.</title>
        <authorList>
            <person name="Eastman K.E."/>
            <person name="Pendleton A.L."/>
            <person name="Shaikh M.A."/>
            <person name="Suttiyut T."/>
            <person name="Ogas R."/>
            <person name="Tomko P."/>
            <person name="Gavelis G."/>
            <person name="Widhalm J.R."/>
            <person name="Wisecaver J.H."/>
        </authorList>
    </citation>
    <scope>NUCLEOTIDE SEQUENCE</scope>
    <source>
        <strain evidence="8">ECLA1</strain>
    </source>
</reference>
<keyword evidence="9" id="KW-1185">Reference proteome</keyword>
<dbReference type="AlphaFoldDB" id="A0AAE1E4T5"/>
<evidence type="ECO:0000313" key="8">
    <source>
        <dbReference type="EMBL" id="KAK3794042.1"/>
    </source>
</evidence>
<feature type="transmembrane region" description="Helical" evidence="6">
    <location>
        <begin position="165"/>
        <end position="188"/>
    </location>
</feature>
<dbReference type="InterPro" id="IPR005828">
    <property type="entry name" value="MFS_sugar_transport-like"/>
</dbReference>
<dbReference type="GO" id="GO:0016020">
    <property type="term" value="C:membrane"/>
    <property type="evidence" value="ECO:0007669"/>
    <property type="project" value="UniProtKB-SubCell"/>
</dbReference>
<feature type="transmembrane region" description="Helical" evidence="6">
    <location>
        <begin position="436"/>
        <end position="456"/>
    </location>
</feature>
<evidence type="ECO:0000256" key="1">
    <source>
        <dbReference type="ARBA" id="ARBA00004141"/>
    </source>
</evidence>
<feature type="transmembrane region" description="Helical" evidence="6">
    <location>
        <begin position="110"/>
        <end position="130"/>
    </location>
</feature>
<dbReference type="PROSITE" id="PS50850">
    <property type="entry name" value="MFS"/>
    <property type="match status" value="1"/>
</dbReference>
<evidence type="ECO:0000259" key="7">
    <source>
        <dbReference type="PROSITE" id="PS50850"/>
    </source>
</evidence>